<dbReference type="PROSITE" id="PS50297">
    <property type="entry name" value="ANK_REP_REGION"/>
    <property type="match status" value="1"/>
</dbReference>
<evidence type="ECO:0000256" key="3">
    <source>
        <dbReference type="PROSITE-ProRule" id="PRU00023"/>
    </source>
</evidence>
<reference evidence="5 6" key="1">
    <citation type="journal article" date="2018" name="New Phytol.">
        <title>Phylogenomics of Endogonaceae and evolution of mycorrhizas within Mucoromycota.</title>
        <authorList>
            <person name="Chang Y."/>
            <person name="Desiro A."/>
            <person name="Na H."/>
            <person name="Sandor L."/>
            <person name="Lipzen A."/>
            <person name="Clum A."/>
            <person name="Barry K."/>
            <person name="Grigoriev I.V."/>
            <person name="Martin F.M."/>
            <person name="Stajich J.E."/>
            <person name="Smith M.E."/>
            <person name="Bonito G."/>
            <person name="Spatafora J.W."/>
        </authorList>
    </citation>
    <scope>NUCLEOTIDE SEQUENCE [LARGE SCALE GENOMIC DNA]</scope>
    <source>
        <strain evidence="5 6">GMNB39</strain>
    </source>
</reference>
<keyword evidence="2 3" id="KW-0040">ANK repeat</keyword>
<dbReference type="GO" id="GO:0045944">
    <property type="term" value="P:positive regulation of transcription by RNA polymerase II"/>
    <property type="evidence" value="ECO:0007669"/>
    <property type="project" value="TreeGrafter"/>
</dbReference>
<dbReference type="Proteomes" id="UP000268093">
    <property type="component" value="Unassembled WGS sequence"/>
</dbReference>
<feature type="non-terminal residue" evidence="5">
    <location>
        <position position="410"/>
    </location>
</feature>
<comment type="caution">
    <text evidence="5">The sequence shown here is derived from an EMBL/GenBank/DDBJ whole genome shotgun (WGS) entry which is preliminary data.</text>
</comment>
<dbReference type="Gene3D" id="1.25.40.20">
    <property type="entry name" value="Ankyrin repeat-containing domain"/>
    <property type="match status" value="2"/>
</dbReference>
<dbReference type="PANTHER" id="PTHR24193:SF121">
    <property type="entry name" value="ADA2A-CONTAINING COMPLEX COMPONENT 3, ISOFORM D"/>
    <property type="match status" value="1"/>
</dbReference>
<dbReference type="InterPro" id="IPR002110">
    <property type="entry name" value="Ankyrin_rpt"/>
</dbReference>
<dbReference type="OrthoDB" id="341259at2759"/>
<dbReference type="SMART" id="SM00248">
    <property type="entry name" value="ANK"/>
    <property type="match status" value="6"/>
</dbReference>
<dbReference type="GO" id="GO:0005634">
    <property type="term" value="C:nucleus"/>
    <property type="evidence" value="ECO:0007669"/>
    <property type="project" value="TreeGrafter"/>
</dbReference>
<evidence type="ECO:0000313" key="6">
    <source>
        <dbReference type="Proteomes" id="UP000268093"/>
    </source>
</evidence>
<dbReference type="PRINTS" id="PR01415">
    <property type="entry name" value="ANKYRIN"/>
</dbReference>
<organism evidence="5 6">
    <name type="scientific">Jimgerdemannia flammicorona</name>
    <dbReference type="NCBI Taxonomy" id="994334"/>
    <lineage>
        <taxon>Eukaryota</taxon>
        <taxon>Fungi</taxon>
        <taxon>Fungi incertae sedis</taxon>
        <taxon>Mucoromycota</taxon>
        <taxon>Mucoromycotina</taxon>
        <taxon>Endogonomycetes</taxon>
        <taxon>Endogonales</taxon>
        <taxon>Endogonaceae</taxon>
        <taxon>Jimgerdemannia</taxon>
    </lineage>
</organism>
<dbReference type="InterPro" id="IPR050663">
    <property type="entry name" value="Ankyrin-SOCS_Box"/>
</dbReference>
<proteinExistence type="predicted"/>
<dbReference type="PROSITE" id="PS50088">
    <property type="entry name" value="ANK_REPEAT"/>
    <property type="match status" value="1"/>
</dbReference>
<dbReference type="Pfam" id="PF12796">
    <property type="entry name" value="Ank_2"/>
    <property type="match status" value="2"/>
</dbReference>
<keyword evidence="6" id="KW-1185">Reference proteome</keyword>
<dbReference type="SUPFAM" id="SSF48403">
    <property type="entry name" value="Ankyrin repeat"/>
    <property type="match status" value="1"/>
</dbReference>
<dbReference type="GO" id="GO:0000976">
    <property type="term" value="F:transcription cis-regulatory region binding"/>
    <property type="evidence" value="ECO:0007669"/>
    <property type="project" value="TreeGrafter"/>
</dbReference>
<evidence type="ECO:0000313" key="5">
    <source>
        <dbReference type="EMBL" id="RUP51052.1"/>
    </source>
</evidence>
<keyword evidence="1" id="KW-0677">Repeat</keyword>
<dbReference type="AlphaFoldDB" id="A0A433DJJ0"/>
<evidence type="ECO:0000256" key="1">
    <source>
        <dbReference type="ARBA" id="ARBA00022737"/>
    </source>
</evidence>
<dbReference type="EMBL" id="RBNI01000983">
    <property type="protein sequence ID" value="RUP51052.1"/>
    <property type="molecule type" value="Genomic_DNA"/>
</dbReference>
<evidence type="ECO:0000256" key="4">
    <source>
        <dbReference type="SAM" id="MobiDB-lite"/>
    </source>
</evidence>
<gene>
    <name evidence="5" type="ORF">BC936DRAFT_150091</name>
</gene>
<sequence>MNMAQYVTNNGDGNIVNGEGPNIHGDANGANFGIINNIIRKDGKEDNERDELRERLKKDPRGLRTQRYSRRMGVDPMRKDIRVRRANGLIPADELIHRSVMVPDPEVIKLLLNYYEADVDTKLQDGWTPLHRAARYGSWEEMCMLAVAYPYEKDNYLNATTNDGHRWTLLHIAALYGQAKVVRLLAGNITAEVQLKELSKVPAEVIQLTMSSIDESTNGLSTRDPIMPGTMRAESDKPNQESSTSNPEVLPPPRRVQWTGVNPNVRASGEWTPMHCAALNGDEETVDALRSIPLPPESESEYREADIEARTSDGWTPLHFAALSGNKNMVEKLIELRANPNAKAWMPFGATPLSVAKLALKSVSDKDKKKGLDDVIEVLESKGSDISLLERYLGAFAGMSRKMLEAVAEK</sequence>
<dbReference type="PANTHER" id="PTHR24193">
    <property type="entry name" value="ANKYRIN REPEAT PROTEIN"/>
    <property type="match status" value="1"/>
</dbReference>
<feature type="region of interest" description="Disordered" evidence="4">
    <location>
        <begin position="216"/>
        <end position="260"/>
    </location>
</feature>
<feature type="repeat" description="ANK" evidence="3">
    <location>
        <begin position="313"/>
        <end position="345"/>
    </location>
</feature>
<dbReference type="InterPro" id="IPR036770">
    <property type="entry name" value="Ankyrin_rpt-contain_sf"/>
</dbReference>
<accession>A0A433DJJ0</accession>
<evidence type="ECO:0000256" key="2">
    <source>
        <dbReference type="ARBA" id="ARBA00023043"/>
    </source>
</evidence>
<protein>
    <submittedName>
        <fullName evidence="5">Ankyrin repeat-containing domain protein</fullName>
    </submittedName>
</protein>
<name>A0A433DJJ0_9FUNG</name>